<gene>
    <name evidence="2" type="ORF">SAMN05421831_101214</name>
</gene>
<feature type="chain" id="PRO_5017230593" description="Cysteine rich repeat-containing protein" evidence="1">
    <location>
        <begin position="34"/>
        <end position="112"/>
    </location>
</feature>
<evidence type="ECO:0008006" key="4">
    <source>
        <dbReference type="Google" id="ProtNLM"/>
    </source>
</evidence>
<keyword evidence="1" id="KW-0732">Signal</keyword>
<name>A0A1H6QJH4_9GAMM</name>
<accession>A0A1H6QJH4</accession>
<keyword evidence="3" id="KW-1185">Reference proteome</keyword>
<evidence type="ECO:0000313" key="3">
    <source>
        <dbReference type="Proteomes" id="UP000242999"/>
    </source>
</evidence>
<feature type="signal peptide" evidence="1">
    <location>
        <begin position="1"/>
        <end position="33"/>
    </location>
</feature>
<dbReference type="AlphaFoldDB" id="A0A1H6QJH4"/>
<dbReference type="Proteomes" id="UP000242999">
    <property type="component" value="Unassembled WGS sequence"/>
</dbReference>
<organism evidence="2 3">
    <name type="scientific">Allopseudospirillum japonicum</name>
    <dbReference type="NCBI Taxonomy" id="64971"/>
    <lineage>
        <taxon>Bacteria</taxon>
        <taxon>Pseudomonadati</taxon>
        <taxon>Pseudomonadota</taxon>
        <taxon>Gammaproteobacteria</taxon>
        <taxon>Oceanospirillales</taxon>
        <taxon>Oceanospirillaceae</taxon>
        <taxon>Allopseudospirillum</taxon>
    </lineage>
</organism>
<proteinExistence type="predicted"/>
<dbReference type="EMBL" id="FNYH01000001">
    <property type="protein sequence ID" value="SEI39112.1"/>
    <property type="molecule type" value="Genomic_DNA"/>
</dbReference>
<protein>
    <recommendedName>
        <fullName evidence="4">Cysteine rich repeat-containing protein</fullName>
    </recommendedName>
</protein>
<sequence>MSHTFAVLAPSLRKALLISACLFTSFTSIQAQANCDLKHTLCETGCKIEHFDAGAAQNGCFTRCAADTASCQAQLLWKEGKQGAQDLLEASQESGQEVLNSSRQFAESFTQD</sequence>
<reference evidence="3" key="1">
    <citation type="submission" date="2016-10" db="EMBL/GenBank/DDBJ databases">
        <authorList>
            <person name="Varghese N."/>
            <person name="Submissions S."/>
        </authorList>
    </citation>
    <scope>NUCLEOTIDE SEQUENCE [LARGE SCALE GENOMIC DNA]</scope>
    <source>
        <strain evidence="3">DSM 7165</strain>
    </source>
</reference>
<evidence type="ECO:0000313" key="2">
    <source>
        <dbReference type="EMBL" id="SEI39112.1"/>
    </source>
</evidence>
<evidence type="ECO:0000256" key="1">
    <source>
        <dbReference type="SAM" id="SignalP"/>
    </source>
</evidence>
<dbReference type="RefSeq" id="WP_093308072.1">
    <property type="nucleotide sequence ID" value="NZ_FNYH01000001.1"/>
</dbReference>
<dbReference type="OrthoDB" id="6089775at2"/>